<feature type="domain" description="Cyanophage baseplate Pam3 plug gp18" evidence="1">
    <location>
        <begin position="1"/>
        <end position="102"/>
    </location>
</feature>
<gene>
    <name evidence="2" type="ORF">BGC07_18815</name>
</gene>
<dbReference type="EMBL" id="MDTU01000010">
    <property type="protein sequence ID" value="ODN40968.1"/>
    <property type="molecule type" value="Genomic_DNA"/>
</dbReference>
<dbReference type="InterPro" id="IPR054252">
    <property type="entry name" value="Pam3_gp18"/>
</dbReference>
<accession>A0ABX2ZXM6</accession>
<dbReference type="Proteomes" id="UP000094329">
    <property type="component" value="Unassembled WGS sequence"/>
</dbReference>
<name>A0ABX2ZXM6_9GAMM</name>
<proteinExistence type="predicted"/>
<dbReference type="Pfam" id="PF22479">
    <property type="entry name" value="Pam3_gp18"/>
    <property type="match status" value="1"/>
</dbReference>
<protein>
    <recommendedName>
        <fullName evidence="1">Cyanophage baseplate Pam3 plug gp18 domain-containing protein</fullName>
    </recommendedName>
</protein>
<keyword evidence="3" id="KW-1185">Reference proteome</keyword>
<dbReference type="RefSeq" id="WP_069314592.1">
    <property type="nucleotide sequence ID" value="NZ_MDTU01000010.1"/>
</dbReference>
<evidence type="ECO:0000259" key="1">
    <source>
        <dbReference type="Pfam" id="PF22479"/>
    </source>
</evidence>
<reference evidence="2 3" key="1">
    <citation type="submission" date="2016-08" db="EMBL/GenBank/DDBJ databases">
        <title>Draft genome sequence of Candidatus Piscirickettsia litoralis, from seawater.</title>
        <authorList>
            <person name="Wan X."/>
            <person name="Lee A.J."/>
            <person name="Hou S."/>
            <person name="Donachie S.P."/>
        </authorList>
    </citation>
    <scope>NUCLEOTIDE SEQUENCE [LARGE SCALE GENOMIC DNA]</scope>
    <source>
        <strain evidence="2 3">Y2</strain>
    </source>
</reference>
<evidence type="ECO:0000313" key="2">
    <source>
        <dbReference type="EMBL" id="ODN40968.1"/>
    </source>
</evidence>
<organism evidence="2 3">
    <name type="scientific">Piscirickettsia litoralis</name>
    <dbReference type="NCBI Taxonomy" id="1891921"/>
    <lineage>
        <taxon>Bacteria</taxon>
        <taxon>Pseudomonadati</taxon>
        <taxon>Pseudomonadota</taxon>
        <taxon>Gammaproteobacteria</taxon>
        <taxon>Thiotrichales</taxon>
        <taxon>Piscirickettsiaceae</taxon>
        <taxon>Piscirickettsia</taxon>
    </lineage>
</organism>
<sequence length="108" mass="12414">MIEIPLNSKLPNYTQITSLEGTAYQLDVRWNTRDETWRISIADTDGNAILSGLKLLPYSPLVQRYKIEGFIEGELMGINTTNEFEPPNRKNLGSDFKLFYLSKDEINQ</sequence>
<evidence type="ECO:0000313" key="3">
    <source>
        <dbReference type="Proteomes" id="UP000094329"/>
    </source>
</evidence>
<comment type="caution">
    <text evidence="2">The sequence shown here is derived from an EMBL/GenBank/DDBJ whole genome shotgun (WGS) entry which is preliminary data.</text>
</comment>